<reference evidence="4 6" key="1">
    <citation type="journal article" date="2021" name="Mol. Ecol.">
        <title>Polar bear-adapted Ursidibacter maritimus are remarkably conserved after generations in captivity.</title>
        <authorList>
            <person name="Espinosa-Gongora C."/>
            <person name="Hansen M.J."/>
            <person name="Bertelsen M.F."/>
            <person name="Bojesen A.M."/>
        </authorList>
    </citation>
    <scope>NUCLEOTIDE SEQUENCE</scope>
    <source>
        <strain evidence="4">Pb43105x</strain>
        <strain evidence="3 6">Pb43106</strain>
    </source>
</reference>
<dbReference type="PROSITE" id="PS50404">
    <property type="entry name" value="GST_NTER"/>
    <property type="match status" value="1"/>
</dbReference>
<dbReference type="SFLD" id="SFLDS00019">
    <property type="entry name" value="Glutathione_Transferase_(cytos"/>
    <property type="match status" value="1"/>
</dbReference>
<dbReference type="GeneID" id="65548790"/>
<dbReference type="NCBIfam" id="NF008731">
    <property type="entry name" value="PRK11752.1"/>
    <property type="match status" value="1"/>
</dbReference>
<evidence type="ECO:0000313" key="3">
    <source>
        <dbReference type="EMBL" id="MBV6530632.1"/>
    </source>
</evidence>
<dbReference type="Proteomes" id="UP001196379">
    <property type="component" value="Unassembled WGS sequence"/>
</dbReference>
<dbReference type="SUPFAM" id="SSF52833">
    <property type="entry name" value="Thioredoxin-like"/>
    <property type="match status" value="1"/>
</dbReference>
<dbReference type="InterPro" id="IPR040079">
    <property type="entry name" value="Glutathione_S-Trfase"/>
</dbReference>
<dbReference type="CDD" id="cd03048">
    <property type="entry name" value="GST_N_Ure2p_like"/>
    <property type="match status" value="1"/>
</dbReference>
<sequence>MTNYIPPKVWRWEEQNGGAFAAINRPTSGATFDLTLPQGNKGLQLYSLGTPNGVKITIMLEELLAKGITQADYDLFKIDIREGDQFGSGFVEINPNSKIPALLDLTAEQPQKVFESGAILLYLSEKFQAFIPSDFSKRTECLSWLFWQMASAPYVGGGFGHFYKYAPEKFEYPINRFTMETKRQLDLLDKHLAKQEYICGGEYTIADIAIWSWYGQLALGLVYDAKEFLAVESYPNLLRWANAIYNRPAVQKGLQAEYQPIR</sequence>
<dbReference type="SUPFAM" id="SSF47616">
    <property type="entry name" value="GST C-terminal domain-like"/>
    <property type="match status" value="1"/>
</dbReference>
<dbReference type="Gene3D" id="1.20.1050.10">
    <property type="match status" value="1"/>
</dbReference>
<name>A0A949T3J3_9PAST</name>
<dbReference type="OrthoDB" id="9803562at2"/>
<dbReference type="PANTHER" id="PTHR44051">
    <property type="entry name" value="GLUTATHIONE S-TRANSFERASE-RELATED"/>
    <property type="match status" value="1"/>
</dbReference>
<feature type="domain" description="GST N-terminal" evidence="1">
    <location>
        <begin position="44"/>
        <end position="131"/>
    </location>
</feature>
<dbReference type="EMBL" id="JABUMC010000001">
    <property type="protein sequence ID" value="MBV6545708.1"/>
    <property type="molecule type" value="Genomic_DNA"/>
</dbReference>
<dbReference type="Gene3D" id="3.40.30.10">
    <property type="entry name" value="Glutaredoxin"/>
    <property type="match status" value="1"/>
</dbReference>
<organism evidence="4 5">
    <name type="scientific">Ursidibacter maritimus</name>
    <dbReference type="NCBI Taxonomy" id="1331689"/>
    <lineage>
        <taxon>Bacteria</taxon>
        <taxon>Pseudomonadati</taxon>
        <taxon>Pseudomonadota</taxon>
        <taxon>Gammaproteobacteria</taxon>
        <taxon>Pasteurellales</taxon>
        <taxon>Pasteurellaceae</taxon>
        <taxon>Ursidibacter</taxon>
    </lineage>
</organism>
<evidence type="ECO:0000313" key="4">
    <source>
        <dbReference type="EMBL" id="MBV6545708.1"/>
    </source>
</evidence>
<comment type="caution">
    <text evidence="4">The sequence shown here is derived from an EMBL/GenBank/DDBJ whole genome shotgun (WGS) entry which is preliminary data.</text>
</comment>
<dbReference type="InterPro" id="IPR010987">
    <property type="entry name" value="Glutathione-S-Trfase_C-like"/>
</dbReference>
<evidence type="ECO:0000313" key="5">
    <source>
        <dbReference type="Proteomes" id="UP000732858"/>
    </source>
</evidence>
<dbReference type="PANTHER" id="PTHR44051:SF22">
    <property type="entry name" value="DISULFIDE-BOND OXIDOREDUCTASE YGHU"/>
    <property type="match status" value="1"/>
</dbReference>
<dbReference type="RefSeq" id="WP_157402943.1">
    <property type="nucleotide sequence ID" value="NZ_JABULY010000001.1"/>
</dbReference>
<dbReference type="Pfam" id="PF02798">
    <property type="entry name" value="GST_N"/>
    <property type="match status" value="1"/>
</dbReference>
<evidence type="ECO:0000313" key="6">
    <source>
        <dbReference type="Proteomes" id="UP001196379"/>
    </source>
</evidence>
<dbReference type="PROSITE" id="PS50405">
    <property type="entry name" value="GST_CTER"/>
    <property type="match status" value="1"/>
</dbReference>
<dbReference type="Pfam" id="PF13410">
    <property type="entry name" value="GST_C_2"/>
    <property type="match status" value="1"/>
</dbReference>
<protein>
    <submittedName>
        <fullName evidence="4">Glutathione-dependent disulfide-bond oxidoreductase</fullName>
    </submittedName>
</protein>
<dbReference type="InterPro" id="IPR036282">
    <property type="entry name" value="Glutathione-S-Trfase_C_sf"/>
</dbReference>
<proteinExistence type="predicted"/>
<dbReference type="SFLD" id="SFLDG00358">
    <property type="entry name" value="Main_(cytGST)"/>
    <property type="match status" value="1"/>
</dbReference>
<dbReference type="EMBL" id="JABULY010000001">
    <property type="protein sequence ID" value="MBV6530632.1"/>
    <property type="molecule type" value="Genomic_DNA"/>
</dbReference>
<dbReference type="InterPro" id="IPR036249">
    <property type="entry name" value="Thioredoxin-like_sf"/>
</dbReference>
<accession>A0A949T3J3</accession>
<dbReference type="AlphaFoldDB" id="A0A949T3J3"/>
<evidence type="ECO:0000259" key="2">
    <source>
        <dbReference type="PROSITE" id="PS50405"/>
    </source>
</evidence>
<dbReference type="Proteomes" id="UP000732858">
    <property type="component" value="Unassembled WGS sequence"/>
</dbReference>
<evidence type="ECO:0000259" key="1">
    <source>
        <dbReference type="PROSITE" id="PS50404"/>
    </source>
</evidence>
<feature type="domain" description="GST C-terminal" evidence="2">
    <location>
        <begin position="134"/>
        <end position="262"/>
    </location>
</feature>
<gene>
    <name evidence="4" type="primary">yghU</name>
    <name evidence="3" type="ORF">HT657_00480</name>
    <name evidence="4" type="ORF">HT672_00080</name>
</gene>
<keyword evidence="6" id="KW-1185">Reference proteome</keyword>
<dbReference type="SFLD" id="SFLDG01151">
    <property type="entry name" value="Main.2:_Nu-like"/>
    <property type="match status" value="1"/>
</dbReference>
<dbReference type="InterPro" id="IPR004045">
    <property type="entry name" value="Glutathione_S-Trfase_N"/>
</dbReference>
<dbReference type="CDD" id="cd10292">
    <property type="entry name" value="GST_C_YghU_like"/>
    <property type="match status" value="1"/>
</dbReference>